<dbReference type="Gene3D" id="2.170.130.10">
    <property type="entry name" value="TonB-dependent receptor, plug domain"/>
    <property type="match status" value="1"/>
</dbReference>
<dbReference type="InterPro" id="IPR012910">
    <property type="entry name" value="Plug_dom"/>
</dbReference>
<keyword evidence="9 10" id="KW-0998">Cell outer membrane</keyword>
<evidence type="ECO:0000313" key="15">
    <source>
        <dbReference type="EMBL" id="BBF80234.1"/>
    </source>
</evidence>
<evidence type="ECO:0000256" key="3">
    <source>
        <dbReference type="ARBA" id="ARBA00022452"/>
    </source>
</evidence>
<dbReference type="SUPFAM" id="SSF56935">
    <property type="entry name" value="Porins"/>
    <property type="match status" value="1"/>
</dbReference>
<comment type="subcellular location">
    <subcellularLocation>
        <location evidence="1 10">Cell outer membrane</location>
        <topology evidence="1 10">Multi-pass membrane protein</topology>
    </subcellularLocation>
</comment>
<evidence type="ECO:0000259" key="13">
    <source>
        <dbReference type="Pfam" id="PF00593"/>
    </source>
</evidence>
<evidence type="ECO:0000256" key="8">
    <source>
        <dbReference type="ARBA" id="ARBA00023136"/>
    </source>
</evidence>
<evidence type="ECO:0000313" key="16">
    <source>
        <dbReference type="Proteomes" id="UP000278756"/>
    </source>
</evidence>
<reference evidence="16" key="1">
    <citation type="journal article" date="2017" name="Biotechnol. Biofuels">
        <title>Evaluation of environmental bacterial communities as a factor affecting the growth of duckweed Lemna minor.</title>
        <authorList>
            <person name="Ishizawa H."/>
            <person name="Kuroda M."/>
            <person name="Morikawa M."/>
            <person name="Ike M."/>
        </authorList>
    </citation>
    <scope>NUCLEOTIDE SEQUENCE [LARGE SCALE GENOMIC DNA]</scope>
    <source>
        <strain evidence="16">M6</strain>
    </source>
</reference>
<dbReference type="GO" id="GO:0044718">
    <property type="term" value="P:siderophore transmembrane transport"/>
    <property type="evidence" value="ECO:0007669"/>
    <property type="project" value="TreeGrafter"/>
</dbReference>
<dbReference type="PROSITE" id="PS52016">
    <property type="entry name" value="TONB_DEPENDENT_REC_3"/>
    <property type="match status" value="1"/>
</dbReference>
<feature type="signal peptide" evidence="12">
    <location>
        <begin position="1"/>
        <end position="28"/>
    </location>
</feature>
<keyword evidence="2 10" id="KW-0813">Transport</keyword>
<evidence type="ECO:0000256" key="5">
    <source>
        <dbReference type="ARBA" id="ARBA00022729"/>
    </source>
</evidence>
<evidence type="ECO:0000256" key="2">
    <source>
        <dbReference type="ARBA" id="ARBA00022448"/>
    </source>
</evidence>
<dbReference type="InterPro" id="IPR039426">
    <property type="entry name" value="TonB-dep_rcpt-like"/>
</dbReference>
<dbReference type="GO" id="GO:0009279">
    <property type="term" value="C:cell outer membrane"/>
    <property type="evidence" value="ECO:0007669"/>
    <property type="project" value="UniProtKB-SubCell"/>
</dbReference>
<dbReference type="Pfam" id="PF00593">
    <property type="entry name" value="TonB_dep_Rec_b-barrel"/>
    <property type="match status" value="1"/>
</dbReference>
<keyword evidence="3 10" id="KW-1134">Transmembrane beta strand</keyword>
<sequence>MGMFISKKNALLATLLAGASVLPLSAHAAETSEAPAEDKVENIIVVGQKNTPITVKPRGLSVSLGREEFEKVNALNVEDLMKYTPNFFVRKRFAGDDNAVVAMRGANTVQSARTIVLVDGFLVSNFLGNRFDFPPKWNVVGPSEIRQFDIVYGPYSARYNGNSMGGVVSITTDEPKANGGYATVQKMIMPFKEYGFDETFEGYSFEGGLNWKPQGSRLGLRASYRHFENTGQSMTYNLLSRVATQPTSASVQATYTDVTGAYVDPRLATPVYGAQSPVDVVQDQARLRASYDLGAGWKADGLLVLWKSSQNLTDARTWLTATSTGLPVYQGRVKFNGVYYNATGITHSTSERTEYLAGGRVSGPWGGWDVRANLSRFWIAESDGRASNDFQTGLSSGAGRQTLQDTPGWWAFDASMRQAFGAHDITFGVNQNLYKAGQTIYSVTNWRTAANATYNSGTFGKTSGFGVFVEDEISLSDRTELTLGVRADRWRAFDGGLGGLNSANQKVITRYDTRSQTSVDPKLSLQTRVSDTLSLQLSLGTATRFPTVGELYQGTFDPVAQIILPDSFDPNLKAEKSKDISLIARRKFARSNLTLSAFGQDIDDAIFSFQGINQYGNTVSNYKNIARMKQYGVEAIYEAKDFLITGLDLNGSVSWMDAKTVENPANRAAEGVQFPRIPRWRSNGSLTYAFTEKLKGTMGWRYASRPNSDLFGLSRGRAFGFQSEYNTYDLKVNYAVTPRTQVSVGIDNVANYQAYVSHPLPQRTVLIELKYRQ</sequence>
<evidence type="ECO:0000256" key="6">
    <source>
        <dbReference type="ARBA" id="ARBA00023065"/>
    </source>
</evidence>
<proteinExistence type="inferred from homology"/>
<keyword evidence="8 10" id="KW-0472">Membrane</keyword>
<gene>
    <name evidence="15" type="ORF">EM6_0812</name>
</gene>
<dbReference type="OrthoDB" id="9764669at2"/>
<dbReference type="AlphaFoldDB" id="A0A3G9G5H8"/>
<dbReference type="Gene3D" id="2.40.170.20">
    <property type="entry name" value="TonB-dependent receptor, beta-barrel domain"/>
    <property type="match status" value="1"/>
</dbReference>
<keyword evidence="15" id="KW-0675">Receptor</keyword>
<evidence type="ECO:0000256" key="4">
    <source>
        <dbReference type="ARBA" id="ARBA00022692"/>
    </source>
</evidence>
<feature type="chain" id="PRO_5018290119" evidence="12">
    <location>
        <begin position="29"/>
        <end position="773"/>
    </location>
</feature>
<protein>
    <submittedName>
        <fullName evidence="15">Outer membrane receptor proteins, mostly Fe transport</fullName>
    </submittedName>
</protein>
<evidence type="ECO:0000259" key="14">
    <source>
        <dbReference type="Pfam" id="PF07715"/>
    </source>
</evidence>
<comment type="similarity">
    <text evidence="10 11">Belongs to the TonB-dependent receptor family.</text>
</comment>
<accession>A0A3G9G5H8</accession>
<dbReference type="GO" id="GO:0015344">
    <property type="term" value="F:siderophore uptake transmembrane transporter activity"/>
    <property type="evidence" value="ECO:0007669"/>
    <property type="project" value="TreeGrafter"/>
</dbReference>
<keyword evidence="5 12" id="KW-0732">Signal</keyword>
<dbReference type="InterPro" id="IPR037066">
    <property type="entry name" value="Plug_dom_sf"/>
</dbReference>
<organism evidence="15 16">
    <name type="scientific">Asticcacaulis excentricus</name>
    <dbReference type="NCBI Taxonomy" id="78587"/>
    <lineage>
        <taxon>Bacteria</taxon>
        <taxon>Pseudomonadati</taxon>
        <taxon>Pseudomonadota</taxon>
        <taxon>Alphaproteobacteria</taxon>
        <taxon>Caulobacterales</taxon>
        <taxon>Caulobacteraceae</taxon>
        <taxon>Asticcacaulis</taxon>
    </lineage>
</organism>
<dbReference type="Proteomes" id="UP000278756">
    <property type="component" value="Chromosome 1"/>
</dbReference>
<keyword evidence="4 10" id="KW-0812">Transmembrane</keyword>
<evidence type="ECO:0000256" key="7">
    <source>
        <dbReference type="ARBA" id="ARBA00023077"/>
    </source>
</evidence>
<dbReference type="PANTHER" id="PTHR30069:SF53">
    <property type="entry name" value="COLICIN I RECEPTOR-RELATED"/>
    <property type="match status" value="1"/>
</dbReference>
<dbReference type="Pfam" id="PF07715">
    <property type="entry name" value="Plug"/>
    <property type="match status" value="1"/>
</dbReference>
<dbReference type="InterPro" id="IPR036942">
    <property type="entry name" value="Beta-barrel_TonB_sf"/>
</dbReference>
<feature type="domain" description="TonB-dependent receptor plug" evidence="14">
    <location>
        <begin position="63"/>
        <end position="167"/>
    </location>
</feature>
<evidence type="ECO:0000256" key="9">
    <source>
        <dbReference type="ARBA" id="ARBA00023237"/>
    </source>
</evidence>
<evidence type="ECO:0000256" key="10">
    <source>
        <dbReference type="PROSITE-ProRule" id="PRU01360"/>
    </source>
</evidence>
<keyword evidence="7 11" id="KW-0798">TonB box</keyword>
<feature type="domain" description="TonB-dependent receptor-like beta-barrel" evidence="13">
    <location>
        <begin position="311"/>
        <end position="749"/>
    </location>
</feature>
<dbReference type="PANTHER" id="PTHR30069">
    <property type="entry name" value="TONB-DEPENDENT OUTER MEMBRANE RECEPTOR"/>
    <property type="match status" value="1"/>
</dbReference>
<evidence type="ECO:0000256" key="11">
    <source>
        <dbReference type="RuleBase" id="RU003357"/>
    </source>
</evidence>
<reference evidence="16" key="2">
    <citation type="journal article" date="2017" name="Plant Physiol. Biochem.">
        <title>Differential oxidative and antioxidative response of duckweed Lemna minor toward plant growth promoting/inhibiting bacteria.</title>
        <authorList>
            <person name="Ishizawa H."/>
            <person name="Kuroda M."/>
            <person name="Morikawa M."/>
            <person name="Ike M."/>
        </authorList>
    </citation>
    <scope>NUCLEOTIDE SEQUENCE [LARGE SCALE GENOMIC DNA]</scope>
    <source>
        <strain evidence="16">M6</strain>
    </source>
</reference>
<evidence type="ECO:0000256" key="12">
    <source>
        <dbReference type="SAM" id="SignalP"/>
    </source>
</evidence>
<name>A0A3G9G5H8_9CAUL</name>
<dbReference type="EMBL" id="AP018827">
    <property type="protein sequence ID" value="BBF80234.1"/>
    <property type="molecule type" value="Genomic_DNA"/>
</dbReference>
<dbReference type="InterPro" id="IPR000531">
    <property type="entry name" value="Beta-barrel_TonB"/>
</dbReference>
<evidence type="ECO:0000256" key="1">
    <source>
        <dbReference type="ARBA" id="ARBA00004571"/>
    </source>
</evidence>
<keyword evidence="6" id="KW-0406">Ion transport</keyword>